<evidence type="ECO:0000313" key="2">
    <source>
        <dbReference type="EMBL" id="GIP57297.1"/>
    </source>
</evidence>
<gene>
    <name evidence="2" type="ORF">J15TS10_11110</name>
</gene>
<dbReference type="RefSeq" id="WP_213589249.1">
    <property type="nucleotide sequence ID" value="NZ_BOSM01000001.1"/>
</dbReference>
<organism evidence="2 3">
    <name type="scientific">Paenibacillus woosongensis</name>
    <dbReference type="NCBI Taxonomy" id="307580"/>
    <lineage>
        <taxon>Bacteria</taxon>
        <taxon>Bacillati</taxon>
        <taxon>Bacillota</taxon>
        <taxon>Bacilli</taxon>
        <taxon>Bacillales</taxon>
        <taxon>Paenibacillaceae</taxon>
        <taxon>Paenibacillus</taxon>
    </lineage>
</organism>
<feature type="region of interest" description="Disordered" evidence="1">
    <location>
        <begin position="1"/>
        <end position="22"/>
    </location>
</feature>
<dbReference type="Proteomes" id="UP000681290">
    <property type="component" value="Unassembled WGS sequence"/>
</dbReference>
<dbReference type="EMBL" id="BOSM01000001">
    <property type="protein sequence ID" value="GIP57297.1"/>
    <property type="molecule type" value="Genomic_DNA"/>
</dbReference>
<protein>
    <submittedName>
        <fullName evidence="2">Uncharacterized protein</fullName>
    </submittedName>
</protein>
<sequence length="135" mass="14134">MGTFLDARTSVNSNRPGFPGTPLSSSPELFGIIGLQTQNVPNPIVILHGSIGILGDIGDVVTIEIVRGATYAPQNVIYRIENVVSESTDTQLTNFVAADIHAPAAPETIYSSYVSGISTSVRNGPESFVGMASTP</sequence>
<evidence type="ECO:0000313" key="3">
    <source>
        <dbReference type="Proteomes" id="UP000681290"/>
    </source>
</evidence>
<comment type="caution">
    <text evidence="2">The sequence shown here is derived from an EMBL/GenBank/DDBJ whole genome shotgun (WGS) entry which is preliminary data.</text>
</comment>
<proteinExistence type="predicted"/>
<name>A0ABQ4MNN4_9BACL</name>
<accession>A0ABQ4MNN4</accession>
<reference evidence="2 3" key="1">
    <citation type="submission" date="2021-03" db="EMBL/GenBank/DDBJ databases">
        <title>Antimicrobial resistance genes in bacteria isolated from Japanese honey, and their potential for conferring macrolide and lincosamide resistance in the American foulbrood pathogen Paenibacillus larvae.</title>
        <authorList>
            <person name="Okamoto M."/>
            <person name="Kumagai M."/>
            <person name="Kanamori H."/>
            <person name="Takamatsu D."/>
        </authorList>
    </citation>
    <scope>NUCLEOTIDE SEQUENCE [LARGE SCALE GENOMIC DNA]</scope>
    <source>
        <strain evidence="2 3">J15TS10</strain>
    </source>
</reference>
<keyword evidence="3" id="KW-1185">Reference proteome</keyword>
<evidence type="ECO:0000256" key="1">
    <source>
        <dbReference type="SAM" id="MobiDB-lite"/>
    </source>
</evidence>